<name>A0AAV2TR93_CALDB</name>
<dbReference type="PANTHER" id="PTHR15614:SF2">
    <property type="entry name" value="INTRAFLAGELLAR TRANSPORT PROTEIN 81 HOMOLOG"/>
    <property type="match status" value="1"/>
</dbReference>
<evidence type="ECO:0000256" key="9">
    <source>
        <dbReference type="ARBA" id="ARBA00023069"/>
    </source>
</evidence>
<evidence type="ECO:0000256" key="2">
    <source>
        <dbReference type="ARBA" id="ARBA00022490"/>
    </source>
</evidence>
<evidence type="ECO:0000256" key="3">
    <source>
        <dbReference type="ARBA" id="ARBA00022553"/>
    </source>
</evidence>
<organism evidence="19 20">
    <name type="scientific">Calicophoron daubneyi</name>
    <name type="common">Rumen fluke</name>
    <name type="synonym">Paramphistomum daubneyi</name>
    <dbReference type="NCBI Taxonomy" id="300641"/>
    <lineage>
        <taxon>Eukaryota</taxon>
        <taxon>Metazoa</taxon>
        <taxon>Spiralia</taxon>
        <taxon>Lophotrochozoa</taxon>
        <taxon>Platyhelminthes</taxon>
        <taxon>Trematoda</taxon>
        <taxon>Digenea</taxon>
        <taxon>Plagiorchiida</taxon>
        <taxon>Pronocephalata</taxon>
        <taxon>Paramphistomoidea</taxon>
        <taxon>Paramphistomidae</taxon>
        <taxon>Calicophoron</taxon>
    </lineage>
</organism>
<dbReference type="GO" id="GO:0030154">
    <property type="term" value="P:cell differentiation"/>
    <property type="evidence" value="ECO:0007669"/>
    <property type="project" value="UniProtKB-KW"/>
</dbReference>
<keyword evidence="11" id="KW-0966">Cell projection</keyword>
<gene>
    <name evidence="19" type="ORF">CDAUBV1_LOCUS13669</name>
</gene>
<evidence type="ECO:0000256" key="11">
    <source>
        <dbReference type="ARBA" id="ARBA00023273"/>
    </source>
</evidence>
<dbReference type="GO" id="GO:0015631">
    <property type="term" value="F:tubulin binding"/>
    <property type="evidence" value="ECO:0007669"/>
    <property type="project" value="InterPro"/>
</dbReference>
<dbReference type="InterPro" id="IPR029600">
    <property type="entry name" value="IFT81"/>
</dbReference>
<evidence type="ECO:0000256" key="12">
    <source>
        <dbReference type="ARBA" id="ARBA00043983"/>
    </source>
</evidence>
<evidence type="ECO:0000256" key="6">
    <source>
        <dbReference type="ARBA" id="ARBA00022871"/>
    </source>
</evidence>
<protein>
    <recommendedName>
        <fullName evidence="14">Intraflagellar transport protein 81 homolog</fullName>
    </recommendedName>
    <alternativeName>
        <fullName evidence="15">Carnitine deficiency-associated protein expressed in ventricle 1</fullName>
    </alternativeName>
</protein>
<dbReference type="Pfam" id="PF18383">
    <property type="entry name" value="IFT81_CH"/>
    <property type="match status" value="1"/>
</dbReference>
<evidence type="ECO:0000256" key="5">
    <source>
        <dbReference type="ARBA" id="ARBA00022794"/>
    </source>
</evidence>
<keyword evidence="5" id="KW-0970">Cilium biogenesis/degradation</keyword>
<keyword evidence="2" id="KW-0963">Cytoplasm</keyword>
<dbReference type="GO" id="GO:0042073">
    <property type="term" value="P:intraciliary transport"/>
    <property type="evidence" value="ECO:0007669"/>
    <property type="project" value="InterPro"/>
</dbReference>
<dbReference type="GO" id="GO:0030992">
    <property type="term" value="C:intraciliary transport particle B"/>
    <property type="evidence" value="ECO:0007669"/>
    <property type="project" value="InterPro"/>
</dbReference>
<comment type="caution">
    <text evidence="19">The sequence shown here is derived from an EMBL/GenBank/DDBJ whole genome shotgun (WGS) entry which is preliminary data.</text>
</comment>
<evidence type="ECO:0000256" key="16">
    <source>
        <dbReference type="SAM" id="Coils"/>
    </source>
</evidence>
<feature type="coiled-coil region" evidence="16">
    <location>
        <begin position="226"/>
        <end position="253"/>
    </location>
</feature>
<comment type="similarity">
    <text evidence="12">Belongs to the IFT81 family.</text>
</comment>
<dbReference type="Proteomes" id="UP001497525">
    <property type="component" value="Unassembled WGS sequence"/>
</dbReference>
<evidence type="ECO:0000256" key="1">
    <source>
        <dbReference type="ARBA" id="ARBA00004120"/>
    </source>
</evidence>
<evidence type="ECO:0000256" key="8">
    <source>
        <dbReference type="ARBA" id="ARBA00023054"/>
    </source>
</evidence>
<keyword evidence="9" id="KW-0969">Cilium</keyword>
<dbReference type="Gene3D" id="1.10.418.70">
    <property type="entry name" value="Intraflagellar transport protein 81, N-terminal domain"/>
    <property type="match status" value="1"/>
</dbReference>
<evidence type="ECO:0000256" key="7">
    <source>
        <dbReference type="ARBA" id="ARBA00022990"/>
    </source>
</evidence>
<dbReference type="PANTHER" id="PTHR15614">
    <property type="entry name" value="INTRAFLAGELLAR TRANSPORT PROTEIN 81 HOMOLOG"/>
    <property type="match status" value="1"/>
</dbReference>
<dbReference type="AlphaFoldDB" id="A0AAV2TR93"/>
<evidence type="ECO:0000256" key="17">
    <source>
        <dbReference type="SAM" id="MobiDB-lite"/>
    </source>
</evidence>
<evidence type="ECO:0000256" key="15">
    <source>
        <dbReference type="ARBA" id="ARBA00079903"/>
    </source>
</evidence>
<dbReference type="GO" id="GO:0036064">
    <property type="term" value="C:ciliary basal body"/>
    <property type="evidence" value="ECO:0007669"/>
    <property type="project" value="TreeGrafter"/>
</dbReference>
<dbReference type="GO" id="GO:0060271">
    <property type="term" value="P:cilium assembly"/>
    <property type="evidence" value="ECO:0007669"/>
    <property type="project" value="InterPro"/>
</dbReference>
<accession>A0AAV2TR93</accession>
<evidence type="ECO:0000256" key="10">
    <source>
        <dbReference type="ARBA" id="ARBA00023212"/>
    </source>
</evidence>
<feature type="compositionally biased region" description="Gly residues" evidence="17">
    <location>
        <begin position="403"/>
        <end position="414"/>
    </location>
</feature>
<keyword evidence="7" id="KW-0007">Acetylation</keyword>
<proteinExistence type="inferred from homology"/>
<reference evidence="19" key="1">
    <citation type="submission" date="2024-06" db="EMBL/GenBank/DDBJ databases">
        <authorList>
            <person name="Liu X."/>
            <person name="Lenzi L."/>
            <person name="Haldenby T S."/>
            <person name="Uol C."/>
        </authorList>
    </citation>
    <scope>NUCLEOTIDE SEQUENCE</scope>
</reference>
<feature type="region of interest" description="Disordered" evidence="17">
    <location>
        <begin position="380"/>
        <end position="423"/>
    </location>
</feature>
<feature type="compositionally biased region" description="Gly residues" evidence="17">
    <location>
        <begin position="386"/>
        <end position="396"/>
    </location>
</feature>
<dbReference type="InterPro" id="IPR041146">
    <property type="entry name" value="IFT81_CH"/>
</dbReference>
<keyword evidence="10" id="KW-0206">Cytoskeleton</keyword>
<evidence type="ECO:0000256" key="13">
    <source>
        <dbReference type="ARBA" id="ARBA00055755"/>
    </source>
</evidence>
<dbReference type="FunFam" id="1.10.418.70:FF:000001">
    <property type="entry name" value="Intraflagellar transport protein 81 homolog"/>
    <property type="match status" value="1"/>
</dbReference>
<feature type="coiled-coil region" evidence="16">
    <location>
        <begin position="444"/>
        <end position="536"/>
    </location>
</feature>
<feature type="coiled-coil region" evidence="16">
    <location>
        <begin position="141"/>
        <end position="195"/>
    </location>
</feature>
<keyword evidence="6" id="KW-0744">Spermatogenesis</keyword>
<keyword evidence="3" id="KW-0597">Phosphoprotein</keyword>
<feature type="domain" description="IFT81 calponin homology" evidence="18">
    <location>
        <begin position="3"/>
        <end position="125"/>
    </location>
</feature>
<dbReference type="EMBL" id="CAXLJL010000534">
    <property type="protein sequence ID" value="CAL5138794.1"/>
    <property type="molecule type" value="Genomic_DNA"/>
</dbReference>
<evidence type="ECO:0000313" key="19">
    <source>
        <dbReference type="EMBL" id="CAL5138794.1"/>
    </source>
</evidence>
<keyword evidence="8 16" id="KW-0175">Coiled coil</keyword>
<dbReference type="InterPro" id="IPR043016">
    <property type="entry name" value="IFT81_N_sf"/>
</dbReference>
<comment type="subcellular location">
    <subcellularLocation>
        <location evidence="1">Cytoplasm</location>
        <location evidence="1">Cytoskeleton</location>
        <location evidence="1">Cilium basal body</location>
    </subcellularLocation>
</comment>
<sequence>MSETIRFITQKLNSEPFNKNLNLISFDSLDSLQLIQLVNDVIAQIDPKQKIDIREESGDQTAIRIFESLRVFRYKCPTDPQELSDFRKGLVTGEKAVIYPILEWLLQRIPELKTRAYLARFLVKVQVPDMFMQDEEINCLYQQYESLIESFKEAHRKLESMKSDGLSTAEVKKDISAMQEEKDQLRKRVDKMKKKLEAFPTSTTMLEMAKKLRLEREREAKISKQIQEQKNLIANFDQRIQRTQQQVKELQKAAAGSTPEALLQRMEEEVRVNQYMVTDKLPRELEAAKKHIEDLNRVVSQPAMGQAFLDQLNQQLRELNSQTNRLIEKRMASNEPLDDKISLFRQQASIVSRKKAAAAEALAIARDALVSTERRLEETRGHLASAGGGRASGTGPGSEDSSGGAGDAAKGGHGGESRTGSSTVLKADEFQRYVAKLRSKNTVYKQKRSQISELRAERSILTRTVERLKQEEAEAKRSLAATEAAQGISGYWETQSTLEKVSEQMSALNQQKGATLDEMSKIIQQLTARINAKRTQLAPILRELRPLRQRAQELSQTHSEKKAAHDALSAGQESQCVRLEQDVRASREAGKIEESRFHYLEAVIGIAKVQQYRLQEEMRGYLACGGGPGNTMAGDTSSLNAPERRRSYRDVYMRKITEQEALTRTLKDEQKRLLENQATGLRQVALWRDLVKLLEAKQAVREADQARQRAGGEYADVTKIEEDRMLL</sequence>
<evidence type="ECO:0000256" key="14">
    <source>
        <dbReference type="ARBA" id="ARBA00073058"/>
    </source>
</evidence>
<keyword evidence="4" id="KW-0221">Differentiation</keyword>
<comment type="function">
    <text evidence="13">Component of the intraflagellar transport (IFT) complex B: together with IFT74, forms a tubulin-binding module that specifically mediates transport of tubulin within the cilium. Binds tubulin via its CH (calponin-homology)-like region. Required for ciliogenesis. Required for proper regulation of SHH signaling. Plays an important role during spermatogenesis by modulating the assembly and elongation of the sperm flagella.</text>
</comment>
<dbReference type="GO" id="GO:0007283">
    <property type="term" value="P:spermatogenesis"/>
    <property type="evidence" value="ECO:0007669"/>
    <property type="project" value="UniProtKB-KW"/>
</dbReference>
<evidence type="ECO:0000256" key="4">
    <source>
        <dbReference type="ARBA" id="ARBA00022782"/>
    </source>
</evidence>
<evidence type="ECO:0000313" key="20">
    <source>
        <dbReference type="Proteomes" id="UP001497525"/>
    </source>
</evidence>
<evidence type="ECO:0000259" key="18">
    <source>
        <dbReference type="Pfam" id="PF18383"/>
    </source>
</evidence>